<evidence type="ECO:0000313" key="3">
    <source>
        <dbReference type="RefSeq" id="XP_030760762.1"/>
    </source>
</evidence>
<evidence type="ECO:0000256" key="1">
    <source>
        <dbReference type="SAM" id="MobiDB-lite"/>
    </source>
</evidence>
<reference evidence="3" key="1">
    <citation type="submission" date="2025-08" db="UniProtKB">
        <authorList>
            <consortium name="RefSeq"/>
        </authorList>
    </citation>
    <scope>IDENTIFICATION</scope>
    <source>
        <tissue evidence="3">Gonads</tissue>
    </source>
</reference>
<sequence>MSRRFLGEPPRGAPPIGHLYAMRSEVERVRRERNLRTQSIREMVSQFNKSPLPLPLVSIPPTDVLPKIIILSNIQVRPPNLPTAQPPTQATDSSTPSSPVPSTSKQSQINLADQIEATPGTWNLELREAIRALRPPTASPVRRYRMWLTTSKGRRIRVTIPADYEKSPPQ</sequence>
<feature type="compositionally biased region" description="Low complexity" evidence="1">
    <location>
        <begin position="91"/>
        <end position="104"/>
    </location>
</feature>
<feature type="region of interest" description="Disordered" evidence="1">
    <location>
        <begin position="77"/>
        <end position="108"/>
    </location>
</feature>
<dbReference type="GeneID" id="115885872"/>
<keyword evidence="2" id="KW-1185">Reference proteome</keyword>
<dbReference type="AlphaFoldDB" id="A0A6J2YBC5"/>
<gene>
    <name evidence="3" type="primary">LOC115885872</name>
</gene>
<dbReference type="RefSeq" id="XP_030760762.1">
    <property type="nucleotide sequence ID" value="XM_030904902.1"/>
</dbReference>
<name>A0A6J2YBC5_SITOR</name>
<dbReference type="KEGG" id="soy:115885872"/>
<dbReference type="InParanoid" id="A0A6J2YBC5"/>
<protein>
    <submittedName>
        <fullName evidence="3">Uncharacterized protein LOC115885872</fullName>
    </submittedName>
</protein>
<evidence type="ECO:0000313" key="2">
    <source>
        <dbReference type="Proteomes" id="UP000504635"/>
    </source>
</evidence>
<accession>A0A6J2YBC5</accession>
<proteinExistence type="predicted"/>
<dbReference type="Proteomes" id="UP000504635">
    <property type="component" value="Unplaced"/>
</dbReference>
<organism evidence="2 3">
    <name type="scientific">Sitophilus oryzae</name>
    <name type="common">Rice weevil</name>
    <name type="synonym">Curculio oryzae</name>
    <dbReference type="NCBI Taxonomy" id="7048"/>
    <lineage>
        <taxon>Eukaryota</taxon>
        <taxon>Metazoa</taxon>
        <taxon>Ecdysozoa</taxon>
        <taxon>Arthropoda</taxon>
        <taxon>Hexapoda</taxon>
        <taxon>Insecta</taxon>
        <taxon>Pterygota</taxon>
        <taxon>Neoptera</taxon>
        <taxon>Endopterygota</taxon>
        <taxon>Coleoptera</taxon>
        <taxon>Polyphaga</taxon>
        <taxon>Cucujiformia</taxon>
        <taxon>Curculionidae</taxon>
        <taxon>Dryophthorinae</taxon>
        <taxon>Sitophilus</taxon>
    </lineage>
</organism>